<dbReference type="InterPro" id="IPR032675">
    <property type="entry name" value="LRR_dom_sf"/>
</dbReference>
<dbReference type="EMBL" id="KZ805498">
    <property type="protein sequence ID" value="PVH95389.1"/>
    <property type="molecule type" value="Genomic_DNA"/>
</dbReference>
<dbReference type="Gene3D" id="3.80.10.10">
    <property type="entry name" value="Ribonuclease Inhibitor"/>
    <property type="match status" value="1"/>
</dbReference>
<dbReference type="Proteomes" id="UP000244855">
    <property type="component" value="Unassembled WGS sequence"/>
</dbReference>
<dbReference type="STRING" id="97972.A0A2V1DDY5"/>
<gene>
    <name evidence="1" type="ORF">DM02DRAFT_617930</name>
</gene>
<evidence type="ECO:0008006" key="3">
    <source>
        <dbReference type="Google" id="ProtNLM"/>
    </source>
</evidence>
<evidence type="ECO:0000313" key="1">
    <source>
        <dbReference type="EMBL" id="PVH95389.1"/>
    </source>
</evidence>
<keyword evidence="2" id="KW-1185">Reference proteome</keyword>
<dbReference type="OrthoDB" id="5368161at2759"/>
<accession>A0A2V1DDY5</accession>
<reference evidence="1 2" key="1">
    <citation type="journal article" date="2018" name="Sci. Rep.">
        <title>Comparative genomics provides insights into the lifestyle and reveals functional heterogeneity of dark septate endophytic fungi.</title>
        <authorList>
            <person name="Knapp D.G."/>
            <person name="Nemeth J.B."/>
            <person name="Barry K."/>
            <person name="Hainaut M."/>
            <person name="Henrissat B."/>
            <person name="Johnson J."/>
            <person name="Kuo A."/>
            <person name="Lim J.H.P."/>
            <person name="Lipzen A."/>
            <person name="Nolan M."/>
            <person name="Ohm R.A."/>
            <person name="Tamas L."/>
            <person name="Grigoriev I.V."/>
            <person name="Spatafora J.W."/>
            <person name="Nagy L.G."/>
            <person name="Kovacs G.M."/>
        </authorList>
    </citation>
    <scope>NUCLEOTIDE SEQUENCE [LARGE SCALE GENOMIC DNA]</scope>
    <source>
        <strain evidence="1 2">DSE2036</strain>
    </source>
</reference>
<dbReference type="SUPFAM" id="SSF52047">
    <property type="entry name" value="RNI-like"/>
    <property type="match status" value="1"/>
</dbReference>
<proteinExistence type="predicted"/>
<organism evidence="1 2">
    <name type="scientific">Periconia macrospinosa</name>
    <dbReference type="NCBI Taxonomy" id="97972"/>
    <lineage>
        <taxon>Eukaryota</taxon>
        <taxon>Fungi</taxon>
        <taxon>Dikarya</taxon>
        <taxon>Ascomycota</taxon>
        <taxon>Pezizomycotina</taxon>
        <taxon>Dothideomycetes</taxon>
        <taxon>Pleosporomycetidae</taxon>
        <taxon>Pleosporales</taxon>
        <taxon>Massarineae</taxon>
        <taxon>Periconiaceae</taxon>
        <taxon>Periconia</taxon>
    </lineage>
</organism>
<evidence type="ECO:0000313" key="2">
    <source>
        <dbReference type="Proteomes" id="UP000244855"/>
    </source>
</evidence>
<protein>
    <recommendedName>
        <fullName evidence="3">RNI-like protein</fullName>
    </recommendedName>
</protein>
<name>A0A2V1DDY5_9PLEO</name>
<sequence length="254" mass="29428">MPEWAEELRDGFPKLKNLDSHLSTRVLQKLHRLAVPLTRLRIRGERLDNDILQAASAFKYLENLDVESRSHVGWRVTGSELISVAQNCPNLTYLHLGDYLKADDMNDANLLVASRSFRSLKFLCLQYTEGKELSFATLQSLGMHCPNLRSLRITCDVDWDYIEQNDIGVVFLELRELRILPRSRFRWSGSIYKPMKALAEKILRLAPNLSGFTMSDQHDVRYRELAHAVMSLLKEQHYKDLLARAKQSRRSKQT</sequence>
<dbReference type="AlphaFoldDB" id="A0A2V1DDY5"/>